<evidence type="ECO:0000313" key="1">
    <source>
        <dbReference type="EMBL" id="QGY01218.1"/>
    </source>
</evidence>
<reference evidence="1 2" key="1">
    <citation type="journal article" date="2012" name="Genet. Mol. Biol.">
        <title>Analysis of 16S rRNA and mxaF genes revealing insights into Methylobacterium niche-specific plant association.</title>
        <authorList>
            <person name="Dourado M.N."/>
            <person name="Andreote F.D."/>
            <person name="Dini-Andreote F."/>
            <person name="Conti R."/>
            <person name="Araujo J.M."/>
            <person name="Araujo W.L."/>
        </authorList>
    </citation>
    <scope>NUCLEOTIDE SEQUENCE [LARGE SCALE GENOMIC DNA]</scope>
    <source>
        <strain evidence="1 2">SR1.6/6</strain>
    </source>
</reference>
<dbReference type="OrthoDB" id="9833536at2"/>
<protein>
    <submittedName>
        <fullName evidence="1">Uncharacterized protein</fullName>
    </submittedName>
</protein>
<organism evidence="1 2">
    <name type="scientific">Methylobacterium mesophilicum SR1.6/6</name>
    <dbReference type="NCBI Taxonomy" id="908290"/>
    <lineage>
        <taxon>Bacteria</taxon>
        <taxon>Pseudomonadati</taxon>
        <taxon>Pseudomonadota</taxon>
        <taxon>Alphaproteobacteria</taxon>
        <taxon>Hyphomicrobiales</taxon>
        <taxon>Methylobacteriaceae</taxon>
        <taxon>Methylobacterium</taxon>
    </lineage>
</organism>
<dbReference type="RefSeq" id="WP_010687196.1">
    <property type="nucleotide sequence ID" value="NZ_CP043538.1"/>
</dbReference>
<evidence type="ECO:0000313" key="2">
    <source>
        <dbReference type="Proteomes" id="UP000012488"/>
    </source>
</evidence>
<name>A0A6B9FJZ0_9HYPH</name>
<accession>A0A6B9FJZ0</accession>
<proteinExistence type="predicted"/>
<sequence length="158" mass="18124">MCTSPAQQAAAVLYRYADRGVFLEFEEHAGRDGVWAAEFRWMLPRRLRVVADPRQGRLTCPALLLDIEARSPLRAAIDAFLEGRHAEELPEHRRIDPSRAKVTPSLRARRLTLALRVADDRDWAYATGKLVNVVHELMLFLNMYWTDYAHRSLGAPQE</sequence>
<gene>
    <name evidence="1" type="ORF">MMSR116_04340</name>
</gene>
<dbReference type="Proteomes" id="UP000012488">
    <property type="component" value="Chromosome"/>
</dbReference>
<dbReference type="EMBL" id="CP043538">
    <property type="protein sequence ID" value="QGY01218.1"/>
    <property type="molecule type" value="Genomic_DNA"/>
</dbReference>
<dbReference type="AlphaFoldDB" id="A0A6B9FJZ0"/>
<reference evidence="1 2" key="2">
    <citation type="journal article" date="2013" name="Genome Announc.">
        <title>Draft Genome Sequence of Methylobacterium mesophilicum Strain SR1.6/6, Isolated from Citrus sinensis.</title>
        <authorList>
            <person name="Marinho Almeida D."/>
            <person name="Dini-Andreote F."/>
            <person name="Camargo Neves A.A."/>
            <person name="Juca Ramos R.T."/>
            <person name="Andreote F.D."/>
            <person name="Carneiro A.R."/>
            <person name="Oliveira de Souza Lima A."/>
            <person name="Caracciolo Gomes de Sa P.H."/>
            <person name="Ribeiro Barbosa M.S."/>
            <person name="Araujo W.L."/>
            <person name="Silva A."/>
        </authorList>
    </citation>
    <scope>NUCLEOTIDE SEQUENCE [LARGE SCALE GENOMIC DNA]</scope>
    <source>
        <strain evidence="1 2">SR1.6/6</strain>
    </source>
</reference>
<dbReference type="KEGG" id="mmes:MMSR116_04340"/>